<accession>A0A933SDF9</accession>
<protein>
    <submittedName>
        <fullName evidence="1">Nucleotidyltransferase substrate binding protein</fullName>
    </submittedName>
</protein>
<dbReference type="Gene3D" id="1.20.120.330">
    <property type="entry name" value="Nucleotidyltransferases domain 2"/>
    <property type="match status" value="1"/>
</dbReference>
<evidence type="ECO:0000313" key="2">
    <source>
        <dbReference type="Proteomes" id="UP000696931"/>
    </source>
</evidence>
<proteinExistence type="predicted"/>
<reference evidence="1" key="1">
    <citation type="submission" date="2020-07" db="EMBL/GenBank/DDBJ databases">
        <title>Huge and variable diversity of episymbiotic CPR bacteria and DPANN archaea in groundwater ecosystems.</title>
        <authorList>
            <person name="He C.Y."/>
            <person name="Keren R."/>
            <person name="Whittaker M."/>
            <person name="Farag I.F."/>
            <person name="Doudna J."/>
            <person name="Cate J.H.D."/>
            <person name="Banfield J.F."/>
        </authorList>
    </citation>
    <scope>NUCLEOTIDE SEQUENCE</scope>
    <source>
        <strain evidence="1">NC_groundwater_1813_Pr3_B-0.1um_71_17</strain>
    </source>
</reference>
<sequence>MTQDIRWMQRFENFERALVLLQEPFAGDVTRLSALERGGVIQRFEVALELAWKTLKDYLEHEGRPVSPATPRQVFKEAAAAELVEHGGLWLDMLESRNRLSHTYDGSRFEEAVLAMRDRWLTAFVALHDVLLERRESE</sequence>
<gene>
    <name evidence="1" type="ORF">HZA61_00530</name>
</gene>
<evidence type="ECO:0000313" key="1">
    <source>
        <dbReference type="EMBL" id="MBI5167949.1"/>
    </source>
</evidence>
<dbReference type="InterPro" id="IPR010235">
    <property type="entry name" value="HepT"/>
</dbReference>
<dbReference type="EMBL" id="JACRIW010000004">
    <property type="protein sequence ID" value="MBI5167949.1"/>
    <property type="molecule type" value="Genomic_DNA"/>
</dbReference>
<dbReference type="Pfam" id="PF08780">
    <property type="entry name" value="NTase_sub_bind"/>
    <property type="match status" value="1"/>
</dbReference>
<organism evidence="1 2">
    <name type="scientific">Eiseniibacteriota bacterium</name>
    <dbReference type="NCBI Taxonomy" id="2212470"/>
    <lineage>
        <taxon>Bacteria</taxon>
        <taxon>Candidatus Eiseniibacteriota</taxon>
    </lineage>
</organism>
<dbReference type="AlphaFoldDB" id="A0A933SDF9"/>
<dbReference type="NCBIfam" id="TIGR01987">
    <property type="entry name" value="HI0074"/>
    <property type="match status" value="1"/>
</dbReference>
<dbReference type="SUPFAM" id="SSF81593">
    <property type="entry name" value="Nucleotidyltransferase substrate binding subunit/domain"/>
    <property type="match status" value="1"/>
</dbReference>
<name>A0A933SDF9_UNCEI</name>
<comment type="caution">
    <text evidence="1">The sequence shown here is derived from an EMBL/GenBank/DDBJ whole genome shotgun (WGS) entry which is preliminary data.</text>
</comment>
<dbReference type="Proteomes" id="UP000696931">
    <property type="component" value="Unassembled WGS sequence"/>
</dbReference>